<reference evidence="2 3" key="1">
    <citation type="submission" date="2021-02" db="EMBL/GenBank/DDBJ databases">
        <authorList>
            <person name="Vanwijnsberghe S."/>
        </authorList>
    </citation>
    <scope>NUCLEOTIDE SEQUENCE [LARGE SCALE GENOMIC DNA]</scope>
    <source>
        <strain evidence="2 3">R-69776</strain>
    </source>
</reference>
<keyword evidence="1" id="KW-0472">Membrane</keyword>
<dbReference type="Proteomes" id="UP000673821">
    <property type="component" value="Unassembled WGS sequence"/>
</dbReference>
<accession>A0ABM8QZA5</accession>
<feature type="transmembrane region" description="Helical" evidence="1">
    <location>
        <begin position="6"/>
        <end position="31"/>
    </location>
</feature>
<keyword evidence="3" id="KW-1185">Reference proteome</keyword>
<keyword evidence="1" id="KW-1133">Transmembrane helix</keyword>
<dbReference type="EMBL" id="CAJNBH010000004">
    <property type="protein sequence ID" value="CAE6724161.1"/>
    <property type="molecule type" value="Genomic_DNA"/>
</dbReference>
<gene>
    <name evidence="2" type="ORF">R69776_01676</name>
</gene>
<evidence type="ECO:0000256" key="1">
    <source>
        <dbReference type="SAM" id="Phobius"/>
    </source>
</evidence>
<dbReference type="RefSeq" id="WP_200658277.1">
    <property type="nucleotide sequence ID" value="NZ_CAJNBH010000004.1"/>
</dbReference>
<evidence type="ECO:0000313" key="2">
    <source>
        <dbReference type="EMBL" id="CAE6724161.1"/>
    </source>
</evidence>
<evidence type="ECO:0000313" key="3">
    <source>
        <dbReference type="Proteomes" id="UP000673821"/>
    </source>
</evidence>
<keyword evidence="1" id="KW-0812">Transmembrane</keyword>
<comment type="caution">
    <text evidence="2">The sequence shown here is derived from an EMBL/GenBank/DDBJ whole genome shotgun (WGS) entry which is preliminary data.</text>
</comment>
<proteinExistence type="predicted"/>
<organism evidence="2 3">
    <name type="scientific">Paraburkholderia nemoris</name>
    <dbReference type="NCBI Taxonomy" id="2793076"/>
    <lineage>
        <taxon>Bacteria</taxon>
        <taxon>Pseudomonadati</taxon>
        <taxon>Pseudomonadota</taxon>
        <taxon>Betaproteobacteria</taxon>
        <taxon>Burkholderiales</taxon>
        <taxon>Burkholderiaceae</taxon>
        <taxon>Paraburkholderia</taxon>
    </lineage>
</organism>
<sequence>MTWSRLLGIMVLVLLVNAASIVGIVLSFALVMRYLGSLTVWNEIFPWATDRLDMITGVIAATRLTDVSRTSIS</sequence>
<name>A0ABM8QZA5_9BURK</name>
<protein>
    <submittedName>
        <fullName evidence="2">Uncharacterized protein</fullName>
    </submittedName>
</protein>